<dbReference type="InterPro" id="IPR018771">
    <property type="entry name" value="PocR_dom"/>
</dbReference>
<evidence type="ECO:0000256" key="2">
    <source>
        <dbReference type="ARBA" id="ARBA00012528"/>
    </source>
</evidence>
<dbReference type="InterPro" id="IPR029016">
    <property type="entry name" value="GAF-like_dom_sf"/>
</dbReference>
<dbReference type="Pfam" id="PF13185">
    <property type="entry name" value="GAF_2"/>
    <property type="match status" value="1"/>
</dbReference>
<dbReference type="CDD" id="cd01949">
    <property type="entry name" value="GGDEF"/>
    <property type="match status" value="1"/>
</dbReference>
<evidence type="ECO:0000313" key="6">
    <source>
        <dbReference type="EMBL" id="QFY43553.1"/>
    </source>
</evidence>
<comment type="catalytic activity">
    <reaction evidence="3">
        <text>2 GTP = 3',3'-c-di-GMP + 2 diphosphate</text>
        <dbReference type="Rhea" id="RHEA:24898"/>
        <dbReference type="ChEBI" id="CHEBI:33019"/>
        <dbReference type="ChEBI" id="CHEBI:37565"/>
        <dbReference type="ChEBI" id="CHEBI:58805"/>
        <dbReference type="EC" id="2.7.7.65"/>
    </reaction>
</comment>
<dbReference type="CDD" id="cd00130">
    <property type="entry name" value="PAS"/>
    <property type="match status" value="1"/>
</dbReference>
<dbReference type="SUPFAM" id="SSF55781">
    <property type="entry name" value="GAF domain-like"/>
    <property type="match status" value="1"/>
</dbReference>
<dbReference type="Pfam" id="PF00990">
    <property type="entry name" value="GGDEF"/>
    <property type="match status" value="1"/>
</dbReference>
<dbReference type="InterPro" id="IPR000014">
    <property type="entry name" value="PAS"/>
</dbReference>
<dbReference type="SMART" id="SM00267">
    <property type="entry name" value="GGDEF"/>
    <property type="match status" value="1"/>
</dbReference>
<dbReference type="GO" id="GO:0052621">
    <property type="term" value="F:diguanylate cyclase activity"/>
    <property type="evidence" value="ECO:0007669"/>
    <property type="project" value="UniProtKB-EC"/>
</dbReference>
<evidence type="ECO:0000256" key="3">
    <source>
        <dbReference type="ARBA" id="ARBA00034247"/>
    </source>
</evidence>
<dbReference type="Gene3D" id="3.30.70.270">
    <property type="match status" value="1"/>
</dbReference>
<dbReference type="AlphaFoldDB" id="A0A5Q0BIA3"/>
<keyword evidence="7" id="KW-1185">Reference proteome</keyword>
<comment type="cofactor">
    <cofactor evidence="1">
        <name>Mg(2+)</name>
        <dbReference type="ChEBI" id="CHEBI:18420"/>
    </cofactor>
</comment>
<dbReference type="PANTHER" id="PTHR45138:SF9">
    <property type="entry name" value="DIGUANYLATE CYCLASE DGCM-RELATED"/>
    <property type="match status" value="1"/>
</dbReference>
<dbReference type="EMBL" id="CP044205">
    <property type="protein sequence ID" value="QFY43553.1"/>
    <property type="molecule type" value="Genomic_DNA"/>
</dbReference>
<feature type="domain" description="GGDEF" evidence="5">
    <location>
        <begin position="521"/>
        <end position="656"/>
    </location>
</feature>
<dbReference type="RefSeq" id="WP_153249537.1">
    <property type="nucleotide sequence ID" value="NZ_CP044205.1"/>
</dbReference>
<evidence type="ECO:0000256" key="1">
    <source>
        <dbReference type="ARBA" id="ARBA00001946"/>
    </source>
</evidence>
<dbReference type="FunFam" id="3.30.70.270:FF:000001">
    <property type="entry name" value="Diguanylate cyclase domain protein"/>
    <property type="match status" value="1"/>
</dbReference>
<evidence type="ECO:0000259" key="4">
    <source>
        <dbReference type="PROSITE" id="PS50112"/>
    </source>
</evidence>
<dbReference type="SMART" id="SM00065">
    <property type="entry name" value="GAF"/>
    <property type="match status" value="1"/>
</dbReference>
<dbReference type="InParanoid" id="A0A5Q0BIA3"/>
<dbReference type="NCBIfam" id="TIGR00254">
    <property type="entry name" value="GGDEF"/>
    <property type="match status" value="1"/>
</dbReference>
<sequence>MPPCNPEITGKSEYRFGDLIDAPAFSRMLESFFIATGIPNGVVDADGELLSMAGGENACAVFHRAHPEAAERCRDSNKAIMRDLRERCVAGGPCRNGLMDYATPVVVEGRLLATLFLGQILHGPADKEFFRAQAARFGFDETAYLKAIAAVPIVDKARAESSMAFMVEMAQMLAASGIARLRQTALERELDAHAERRVQLEDILDFSPVAIGWSDGNDHIEYINRQFTRLFGYTLDDLPNIETWYRLACPDEHYRETVVRPWVANAALAHRSGAVQPELEAKITCKNGGVRRVLIRTSWVGSHQLVNLSDITDRWVNEQRKQAHDAMLEMVARGAALADILKAIVLQIQHEDNTALCSILLLDAEGKRLLIGAAPSLPEFYNQAVHGVEIGMGVGSCGTAAFLGQRVIVADVRIHEYWKPYIQLTERAGLQACWSEPILSSRSKVLGTFAIYHTVPKTPEQQDIERISFAANLAAIAIENRNAYEELERQAYSDYLTGLANRRHFFEQAEQELARVLRYGGELSILMLDVDHFKRANDTYGHQVGDIMLQTLSEVCRSTLRKNDIVGRIGGEEFAVLLPETGCADAMDAAERLRAALAEANVPLGNGGQPLHFTASFGVATLTGTDANIDILLNKADQALYRAKGEGRNRVCVYRE</sequence>
<dbReference type="InterPro" id="IPR035965">
    <property type="entry name" value="PAS-like_dom_sf"/>
</dbReference>
<dbReference type="InterPro" id="IPR043128">
    <property type="entry name" value="Rev_trsase/Diguanyl_cyclase"/>
</dbReference>
<accession>A0A5Q0BIA3</accession>
<feature type="domain" description="PAS" evidence="4">
    <location>
        <begin position="196"/>
        <end position="238"/>
    </location>
</feature>
<dbReference type="OrthoDB" id="9812358at2"/>
<gene>
    <name evidence="6" type="ORF">F6R98_13760</name>
</gene>
<reference evidence="6 7" key="1">
    <citation type="submission" date="2019-09" db="EMBL/GenBank/DDBJ databases">
        <title>Ecophysiology of the spiral-shaped methanotroph Methylospira mobilis as revealed by the complete genome sequence.</title>
        <authorList>
            <person name="Oshkin I.Y."/>
            <person name="Dedysh S.N."/>
            <person name="Miroshnikov K."/>
            <person name="Danilova O.V."/>
            <person name="Hakobyan A."/>
            <person name="Liesack W."/>
        </authorList>
    </citation>
    <scope>NUCLEOTIDE SEQUENCE [LARGE SCALE GENOMIC DNA]</scope>
    <source>
        <strain evidence="6 7">Shm1</strain>
    </source>
</reference>
<dbReference type="KEGG" id="mmob:F6R98_13760"/>
<dbReference type="NCBIfam" id="TIGR00229">
    <property type="entry name" value="sensory_box"/>
    <property type="match status" value="1"/>
</dbReference>
<dbReference type="EC" id="2.7.7.65" evidence="2"/>
<dbReference type="InterPro" id="IPR003018">
    <property type="entry name" value="GAF"/>
</dbReference>
<dbReference type="InterPro" id="IPR000160">
    <property type="entry name" value="GGDEF_dom"/>
</dbReference>
<evidence type="ECO:0000313" key="7">
    <source>
        <dbReference type="Proteomes" id="UP000325755"/>
    </source>
</evidence>
<evidence type="ECO:0000259" key="5">
    <source>
        <dbReference type="PROSITE" id="PS50887"/>
    </source>
</evidence>
<dbReference type="Gene3D" id="3.30.450.20">
    <property type="entry name" value="PAS domain"/>
    <property type="match status" value="1"/>
</dbReference>
<dbReference type="PROSITE" id="PS50112">
    <property type="entry name" value="PAS"/>
    <property type="match status" value="1"/>
</dbReference>
<dbReference type="SUPFAM" id="SSF55785">
    <property type="entry name" value="PYP-like sensor domain (PAS domain)"/>
    <property type="match status" value="1"/>
</dbReference>
<protein>
    <recommendedName>
        <fullName evidence="2">diguanylate cyclase</fullName>
        <ecNumber evidence="2">2.7.7.65</ecNumber>
    </recommendedName>
</protein>
<dbReference type="Gene3D" id="3.30.450.40">
    <property type="match status" value="1"/>
</dbReference>
<dbReference type="Proteomes" id="UP000325755">
    <property type="component" value="Chromosome"/>
</dbReference>
<dbReference type="Pfam" id="PF10114">
    <property type="entry name" value="PocR"/>
    <property type="match status" value="1"/>
</dbReference>
<name>A0A5Q0BIA3_9GAMM</name>
<organism evidence="6 7">
    <name type="scientific">Candidatus Methylospira mobilis</name>
    <dbReference type="NCBI Taxonomy" id="1808979"/>
    <lineage>
        <taxon>Bacteria</taxon>
        <taxon>Pseudomonadati</taxon>
        <taxon>Pseudomonadota</taxon>
        <taxon>Gammaproteobacteria</taxon>
        <taxon>Methylococcales</taxon>
        <taxon>Methylococcaceae</taxon>
        <taxon>Candidatus Methylospira</taxon>
    </lineage>
</organism>
<dbReference type="PANTHER" id="PTHR45138">
    <property type="entry name" value="REGULATORY COMPONENTS OF SENSORY TRANSDUCTION SYSTEM"/>
    <property type="match status" value="1"/>
</dbReference>
<dbReference type="InterPro" id="IPR029787">
    <property type="entry name" value="Nucleotide_cyclase"/>
</dbReference>
<dbReference type="PROSITE" id="PS50887">
    <property type="entry name" value="GGDEF"/>
    <property type="match status" value="1"/>
</dbReference>
<dbReference type="Pfam" id="PF13188">
    <property type="entry name" value="PAS_8"/>
    <property type="match status" value="1"/>
</dbReference>
<proteinExistence type="predicted"/>
<dbReference type="SUPFAM" id="SSF55073">
    <property type="entry name" value="Nucleotide cyclase"/>
    <property type="match status" value="1"/>
</dbReference>
<dbReference type="InterPro" id="IPR050469">
    <property type="entry name" value="Diguanylate_Cyclase"/>
</dbReference>